<evidence type="ECO:0000313" key="2">
    <source>
        <dbReference type="EMBL" id="CAF4075364.1"/>
    </source>
</evidence>
<dbReference type="EMBL" id="CAJNOK010017747">
    <property type="protein sequence ID" value="CAF1269709.1"/>
    <property type="molecule type" value="Genomic_DNA"/>
</dbReference>
<dbReference type="AlphaFoldDB" id="A0A8S2EPJ1"/>
<proteinExistence type="predicted"/>
<evidence type="ECO:0000313" key="3">
    <source>
        <dbReference type="Proteomes" id="UP000677228"/>
    </source>
</evidence>
<sequence length="104" mass="11768">MISCTFIISTSAAAIHPNEDHLNDGIQDDRYRPFDLLHFDDKLDEGPMDNSYNSWKRTLPEGIMLGKRARLPSEAILLGKRRVPLEAVLLGRRDLPNEGILLGR</sequence>
<accession>A0A8S2EPJ1</accession>
<comment type="caution">
    <text evidence="1">The sequence shown here is derived from an EMBL/GenBank/DDBJ whole genome shotgun (WGS) entry which is preliminary data.</text>
</comment>
<dbReference type="EMBL" id="CAJOBA010039306">
    <property type="protein sequence ID" value="CAF4075364.1"/>
    <property type="molecule type" value="Genomic_DNA"/>
</dbReference>
<reference evidence="1" key="1">
    <citation type="submission" date="2021-02" db="EMBL/GenBank/DDBJ databases">
        <authorList>
            <person name="Nowell W R."/>
        </authorList>
    </citation>
    <scope>NUCLEOTIDE SEQUENCE</scope>
</reference>
<dbReference type="Proteomes" id="UP000682733">
    <property type="component" value="Unassembled WGS sequence"/>
</dbReference>
<organism evidence="1 3">
    <name type="scientific">Didymodactylos carnosus</name>
    <dbReference type="NCBI Taxonomy" id="1234261"/>
    <lineage>
        <taxon>Eukaryota</taxon>
        <taxon>Metazoa</taxon>
        <taxon>Spiralia</taxon>
        <taxon>Gnathifera</taxon>
        <taxon>Rotifera</taxon>
        <taxon>Eurotatoria</taxon>
        <taxon>Bdelloidea</taxon>
        <taxon>Philodinida</taxon>
        <taxon>Philodinidae</taxon>
        <taxon>Didymodactylos</taxon>
    </lineage>
</organism>
<evidence type="ECO:0000313" key="1">
    <source>
        <dbReference type="EMBL" id="CAF1269709.1"/>
    </source>
</evidence>
<name>A0A8S2EPJ1_9BILA</name>
<protein>
    <submittedName>
        <fullName evidence="1">Uncharacterized protein</fullName>
    </submittedName>
</protein>
<dbReference type="Proteomes" id="UP000677228">
    <property type="component" value="Unassembled WGS sequence"/>
</dbReference>
<gene>
    <name evidence="1" type="ORF">OVA965_LOCUS27126</name>
    <name evidence="2" type="ORF">TMI583_LOCUS27867</name>
</gene>